<evidence type="ECO:0000313" key="1">
    <source>
        <dbReference type="EMBL" id="CAB4661028.1"/>
    </source>
</evidence>
<dbReference type="AlphaFoldDB" id="A0A6J6LIP2"/>
<proteinExistence type="predicted"/>
<name>A0A6J6LIP2_9ZZZZ</name>
<gene>
    <name evidence="1" type="ORF">UFOPK2252_00943</name>
</gene>
<reference evidence="1" key="1">
    <citation type="submission" date="2020-05" db="EMBL/GenBank/DDBJ databases">
        <authorList>
            <person name="Chiriac C."/>
            <person name="Salcher M."/>
            <person name="Ghai R."/>
            <person name="Kavagutti S V."/>
        </authorList>
    </citation>
    <scope>NUCLEOTIDE SEQUENCE</scope>
</reference>
<sequence length="68" mass="7392">MASADASTTEAFQDVCGVTELVFTAADTPSELIAVIEKEYLLPFFKFLITAGLSVTVTESPLCKFLIW</sequence>
<dbReference type="EMBL" id="CAEZWN010000112">
    <property type="protein sequence ID" value="CAB4661028.1"/>
    <property type="molecule type" value="Genomic_DNA"/>
</dbReference>
<protein>
    <submittedName>
        <fullName evidence="1">Unannotated protein</fullName>
    </submittedName>
</protein>
<organism evidence="1">
    <name type="scientific">freshwater metagenome</name>
    <dbReference type="NCBI Taxonomy" id="449393"/>
    <lineage>
        <taxon>unclassified sequences</taxon>
        <taxon>metagenomes</taxon>
        <taxon>ecological metagenomes</taxon>
    </lineage>
</organism>
<accession>A0A6J6LIP2</accession>